<dbReference type="EMBL" id="CASHSV030000311">
    <property type="protein sequence ID" value="CAJ2659969.1"/>
    <property type="molecule type" value="Genomic_DNA"/>
</dbReference>
<evidence type="ECO:0000313" key="2">
    <source>
        <dbReference type="Proteomes" id="UP001177021"/>
    </source>
</evidence>
<protein>
    <submittedName>
        <fullName evidence="1">Uncharacterized protein</fullName>
    </submittedName>
</protein>
<comment type="caution">
    <text evidence="1">The sequence shown here is derived from an EMBL/GenBank/DDBJ whole genome shotgun (WGS) entry which is preliminary data.</text>
</comment>
<evidence type="ECO:0000313" key="1">
    <source>
        <dbReference type="EMBL" id="CAJ2659969.1"/>
    </source>
</evidence>
<dbReference type="Proteomes" id="UP001177021">
    <property type="component" value="Unassembled WGS sequence"/>
</dbReference>
<proteinExistence type="predicted"/>
<organism evidence="1 2">
    <name type="scientific">Trifolium pratense</name>
    <name type="common">Red clover</name>
    <dbReference type="NCBI Taxonomy" id="57577"/>
    <lineage>
        <taxon>Eukaryota</taxon>
        <taxon>Viridiplantae</taxon>
        <taxon>Streptophyta</taxon>
        <taxon>Embryophyta</taxon>
        <taxon>Tracheophyta</taxon>
        <taxon>Spermatophyta</taxon>
        <taxon>Magnoliopsida</taxon>
        <taxon>eudicotyledons</taxon>
        <taxon>Gunneridae</taxon>
        <taxon>Pentapetalae</taxon>
        <taxon>rosids</taxon>
        <taxon>fabids</taxon>
        <taxon>Fabales</taxon>
        <taxon>Fabaceae</taxon>
        <taxon>Papilionoideae</taxon>
        <taxon>50 kb inversion clade</taxon>
        <taxon>NPAAA clade</taxon>
        <taxon>Hologalegina</taxon>
        <taxon>IRL clade</taxon>
        <taxon>Trifolieae</taxon>
        <taxon>Trifolium</taxon>
    </lineage>
</organism>
<accession>A0ACB0KVT3</accession>
<gene>
    <name evidence="1" type="ORF">MILVUS5_LOCUS26020</name>
</gene>
<reference evidence="1" key="1">
    <citation type="submission" date="2023-10" db="EMBL/GenBank/DDBJ databases">
        <authorList>
            <person name="Rodriguez Cubillos JULIANA M."/>
            <person name="De Vega J."/>
        </authorList>
    </citation>
    <scope>NUCLEOTIDE SEQUENCE</scope>
</reference>
<sequence>MDGSSENQSVKATKRQWTAEEDAVLVQGLLKLVDDGWKADAGSFKPGYTKVLEKYILNKFPGCTLKANPHIESRVKRLKSQYSAIKDMLGPSASGFGWDDTRKMIIVEKEIYSQWCKSHPTAIGLFGKPFPHFDSLDTVFGKDKASGNAAEDTVDMPVQMEKEQFASTEGGGSGINLDGDEDDFLSQIPETQTANTTNYRTGKRGGKRVKHNDDGSDSFLTSVNKLGECFASGVENMKQLSSCFMHEKVTAERRNQIVSILSEIGLSDDDVVMASMLITKDNNLCDCFFAMNTPELRKKFVVMLLRNNGFQ</sequence>
<name>A0ACB0KVT3_TRIPR</name>
<keyword evidence="2" id="KW-1185">Reference proteome</keyword>